<dbReference type="AlphaFoldDB" id="A0A0M0KB14"/>
<dbReference type="EMBL" id="JWZX01000693">
    <property type="protein sequence ID" value="KOO35964.1"/>
    <property type="molecule type" value="Genomic_DNA"/>
</dbReference>
<proteinExistence type="predicted"/>
<dbReference type="PROSITE" id="PS50222">
    <property type="entry name" value="EF_HAND_2"/>
    <property type="match status" value="1"/>
</dbReference>
<accession>A0A0M0KB14</accession>
<evidence type="ECO:0000313" key="4">
    <source>
        <dbReference type="Proteomes" id="UP000037460"/>
    </source>
</evidence>
<dbReference type="InterPro" id="IPR002048">
    <property type="entry name" value="EF_hand_dom"/>
</dbReference>
<keyword evidence="4" id="KW-1185">Reference proteome</keyword>
<dbReference type="Gene3D" id="1.10.238.10">
    <property type="entry name" value="EF-hand"/>
    <property type="match status" value="1"/>
</dbReference>
<comment type="caution">
    <text evidence="3">The sequence shown here is derived from an EMBL/GenBank/DDBJ whole genome shotgun (WGS) entry which is preliminary data.</text>
</comment>
<dbReference type="PROSITE" id="PS00018">
    <property type="entry name" value="EF_HAND_1"/>
    <property type="match status" value="1"/>
</dbReference>
<evidence type="ECO:0000313" key="3">
    <source>
        <dbReference type="EMBL" id="KOO35964.1"/>
    </source>
</evidence>
<dbReference type="InterPro" id="IPR018247">
    <property type="entry name" value="EF_Hand_1_Ca_BS"/>
</dbReference>
<dbReference type="GO" id="GO:0005509">
    <property type="term" value="F:calcium ion binding"/>
    <property type="evidence" value="ECO:0007669"/>
    <property type="project" value="InterPro"/>
</dbReference>
<feature type="domain" description="EF-hand" evidence="2">
    <location>
        <begin position="22"/>
        <end position="57"/>
    </location>
</feature>
<dbReference type="SUPFAM" id="SSF47473">
    <property type="entry name" value="EF-hand"/>
    <property type="match status" value="1"/>
</dbReference>
<name>A0A0M0KB14_9EUKA</name>
<keyword evidence="1" id="KW-0106">Calcium</keyword>
<sequence>MREFKQIAAAKLEGASREQIAKSDEEAKAIFAGLDANGDARIDAKEHFAYASGTFAGLAAMQALFGLADTNGDRQLSSDELVECRSNPKFGGAAAFHHAQDWIHNIEAEVETELELRQVGAKFEL</sequence>
<evidence type="ECO:0000259" key="2">
    <source>
        <dbReference type="PROSITE" id="PS50222"/>
    </source>
</evidence>
<organism evidence="3 4">
    <name type="scientific">Chrysochromulina tobinii</name>
    <dbReference type="NCBI Taxonomy" id="1460289"/>
    <lineage>
        <taxon>Eukaryota</taxon>
        <taxon>Haptista</taxon>
        <taxon>Haptophyta</taxon>
        <taxon>Prymnesiophyceae</taxon>
        <taxon>Prymnesiales</taxon>
        <taxon>Chrysochromulinaceae</taxon>
        <taxon>Chrysochromulina</taxon>
    </lineage>
</organism>
<dbReference type="Proteomes" id="UP000037460">
    <property type="component" value="Unassembled WGS sequence"/>
</dbReference>
<dbReference type="InterPro" id="IPR011992">
    <property type="entry name" value="EF-hand-dom_pair"/>
</dbReference>
<gene>
    <name evidence="3" type="ORF">Ctob_008988</name>
</gene>
<evidence type="ECO:0000256" key="1">
    <source>
        <dbReference type="ARBA" id="ARBA00022837"/>
    </source>
</evidence>
<reference evidence="4" key="1">
    <citation type="journal article" date="2015" name="PLoS Genet.">
        <title>Genome Sequence and Transcriptome Analyses of Chrysochromulina tobin: Metabolic Tools for Enhanced Algal Fitness in the Prominent Order Prymnesiales (Haptophyceae).</title>
        <authorList>
            <person name="Hovde B.T."/>
            <person name="Deodato C.R."/>
            <person name="Hunsperger H.M."/>
            <person name="Ryken S.A."/>
            <person name="Yost W."/>
            <person name="Jha R.K."/>
            <person name="Patterson J."/>
            <person name="Monnat R.J. Jr."/>
            <person name="Barlow S.B."/>
            <person name="Starkenburg S.R."/>
            <person name="Cattolico R.A."/>
        </authorList>
    </citation>
    <scope>NUCLEOTIDE SEQUENCE</scope>
    <source>
        <strain evidence="4">CCMP291</strain>
    </source>
</reference>
<protein>
    <recommendedName>
        <fullName evidence="2">EF-hand domain-containing protein</fullName>
    </recommendedName>
</protein>